<accession>A0AA43Z351</accession>
<dbReference type="InterPro" id="IPR015590">
    <property type="entry name" value="Aldehyde_DH_dom"/>
</dbReference>
<feature type="domain" description="Aldehyde dehydrogenase" evidence="5">
    <location>
        <begin position="18"/>
        <end position="482"/>
    </location>
</feature>
<gene>
    <name evidence="6" type="ORF">HA520_01890</name>
</gene>
<dbReference type="InterPro" id="IPR016161">
    <property type="entry name" value="Ald_DH/histidinol_DH"/>
</dbReference>
<comment type="caution">
    <text evidence="6">The sequence shown here is derived from an EMBL/GenBank/DDBJ whole genome shotgun (WGS) entry which is preliminary data.</text>
</comment>
<dbReference type="InterPro" id="IPR010061">
    <property type="entry name" value="MeMal-semiAld_DH"/>
</dbReference>
<evidence type="ECO:0000313" key="6">
    <source>
        <dbReference type="EMBL" id="NHN76049.1"/>
    </source>
</evidence>
<dbReference type="GO" id="GO:0006210">
    <property type="term" value="P:thymine catabolic process"/>
    <property type="evidence" value="ECO:0007669"/>
    <property type="project" value="TreeGrafter"/>
</dbReference>
<dbReference type="InterPro" id="IPR016163">
    <property type="entry name" value="Ald_DH_C"/>
</dbReference>
<dbReference type="SUPFAM" id="SSF53720">
    <property type="entry name" value="ALDH-like"/>
    <property type="match status" value="1"/>
</dbReference>
<proteinExistence type="inferred from homology"/>
<evidence type="ECO:0000256" key="3">
    <source>
        <dbReference type="ARBA" id="ARBA00023002"/>
    </source>
</evidence>
<dbReference type="PANTHER" id="PTHR43866">
    <property type="entry name" value="MALONATE-SEMIALDEHYDE DEHYDROGENASE"/>
    <property type="match status" value="1"/>
</dbReference>
<dbReference type="InterPro" id="IPR016162">
    <property type="entry name" value="Ald_DH_N"/>
</dbReference>
<keyword evidence="4" id="KW-0520">NAD</keyword>
<sequence length="503" mass="53504">MTHSSSIPSIKLLIDGQFVESTTTQWRDVVNPATQQVLARVPFATEAEMHAAVASAREAFKSWRRTPIGARARIFLRYQQLIREHLKELAAILSAEQGKTLADAEGDVLRGLEVVEHAAGIGNLQLGELANNVAAGVDTYTLLQPLGVCAGITPFNFPAMIPLWMFPMAIATGNTFVLKPSEQDPMVTMRLVELALEAGIPPGVLNVVHGGAEAVNLLCDHPDIKAISFVGSTRVGSHVYQRASQAGKRVQCMMGAKNHAIVLPDAHKEQTLANLAGAAFGAAGQRCMAISVAILVGAARAWLPELVEKARTLKVGAGSEPGTDVGPLISRTARERVEGLIARGAAEGAELLLDGRHPQVSGYADGNFVGPTLFSGVTADMSIYREEIFGPVLCVMQAETLDEAIAIVNANPHGNGTALFTRSGAAARHFQEEIDVGQVGINVPIPVPVPIFSFTGSRASKLGDLGPYGKQVVQFYTQTKTVTARWFDENEVGGPVNTTITLK</sequence>
<dbReference type="EMBL" id="JAAPAP010000001">
    <property type="protein sequence ID" value="NHN76049.1"/>
    <property type="molecule type" value="Genomic_DNA"/>
</dbReference>
<dbReference type="Gene3D" id="3.40.605.10">
    <property type="entry name" value="Aldehyde Dehydrogenase, Chain A, domain 1"/>
    <property type="match status" value="1"/>
</dbReference>
<dbReference type="PROSITE" id="PS00070">
    <property type="entry name" value="ALDEHYDE_DEHYDR_CYS"/>
    <property type="match status" value="1"/>
</dbReference>
<evidence type="ECO:0000256" key="1">
    <source>
        <dbReference type="ARBA" id="ARBA00009986"/>
    </source>
</evidence>
<dbReference type="FunFam" id="3.40.605.10:FF:000003">
    <property type="entry name" value="Methylmalonate-semialdehyde dehydrogenase [acylating]"/>
    <property type="match status" value="1"/>
</dbReference>
<dbReference type="RefSeq" id="WP_165891382.1">
    <property type="nucleotide sequence ID" value="NZ_JAAPAP010000001.1"/>
</dbReference>
<evidence type="ECO:0000259" key="5">
    <source>
        <dbReference type="Pfam" id="PF00171"/>
    </source>
</evidence>
<dbReference type="FunFam" id="3.40.309.10:FF:000002">
    <property type="entry name" value="Methylmalonate-semialdehyde dehydrogenase (Acylating)"/>
    <property type="match status" value="1"/>
</dbReference>
<name>A0AA43Z351_9GAMM</name>
<dbReference type="CDD" id="cd07085">
    <property type="entry name" value="ALDH_F6_MMSDH"/>
    <property type="match status" value="1"/>
</dbReference>
<dbReference type="InterPro" id="IPR016160">
    <property type="entry name" value="Ald_DH_CS_CYS"/>
</dbReference>
<dbReference type="Proteomes" id="UP000736384">
    <property type="component" value="Unassembled WGS sequence"/>
</dbReference>
<dbReference type="NCBIfam" id="TIGR01722">
    <property type="entry name" value="MMSDH"/>
    <property type="match status" value="1"/>
</dbReference>
<reference evidence="6" key="1">
    <citation type="submission" date="2020-03" db="EMBL/GenBank/DDBJ databases">
        <title>Genome assembly of Azotobacter chroococcum W5.</title>
        <authorList>
            <person name="Kannepalli A."/>
        </authorList>
    </citation>
    <scope>NUCLEOTIDE SEQUENCE</scope>
    <source>
        <strain evidence="6">W5</strain>
    </source>
</reference>
<dbReference type="Gene3D" id="3.40.309.10">
    <property type="entry name" value="Aldehyde Dehydrogenase, Chain A, domain 2"/>
    <property type="match status" value="1"/>
</dbReference>
<organism evidence="6 7">
    <name type="scientific">Azotobacter chroococcum</name>
    <dbReference type="NCBI Taxonomy" id="353"/>
    <lineage>
        <taxon>Bacteria</taxon>
        <taxon>Pseudomonadati</taxon>
        <taxon>Pseudomonadota</taxon>
        <taxon>Gammaproteobacteria</taxon>
        <taxon>Pseudomonadales</taxon>
        <taxon>Pseudomonadaceae</taxon>
        <taxon>Azotobacter</taxon>
    </lineage>
</organism>
<dbReference type="PANTHER" id="PTHR43866:SF3">
    <property type="entry name" value="METHYLMALONATE-SEMIALDEHYDE DEHYDROGENASE [ACYLATING], MITOCHONDRIAL"/>
    <property type="match status" value="1"/>
</dbReference>
<comment type="similarity">
    <text evidence="1">Belongs to the aldehyde dehydrogenase family.</text>
</comment>
<evidence type="ECO:0000256" key="2">
    <source>
        <dbReference type="ARBA" id="ARBA00013048"/>
    </source>
</evidence>
<dbReference type="AlphaFoldDB" id="A0AA43Z351"/>
<dbReference type="Pfam" id="PF00171">
    <property type="entry name" value="Aldedh"/>
    <property type="match status" value="1"/>
</dbReference>
<dbReference type="EC" id="1.2.1.27" evidence="2"/>
<keyword evidence="3" id="KW-0560">Oxidoreductase</keyword>
<evidence type="ECO:0000313" key="7">
    <source>
        <dbReference type="Proteomes" id="UP000736384"/>
    </source>
</evidence>
<evidence type="ECO:0000256" key="4">
    <source>
        <dbReference type="ARBA" id="ARBA00023027"/>
    </source>
</evidence>
<dbReference type="GO" id="GO:0006574">
    <property type="term" value="P:L-valine catabolic process"/>
    <property type="evidence" value="ECO:0007669"/>
    <property type="project" value="TreeGrafter"/>
</dbReference>
<protein>
    <recommendedName>
        <fullName evidence="2">methylmalonate-semialdehyde dehydrogenase (CoA acylating)</fullName>
        <ecNumber evidence="2">1.2.1.27</ecNumber>
    </recommendedName>
</protein>
<dbReference type="GO" id="GO:0004491">
    <property type="term" value="F:methylmalonate-semialdehyde dehydrogenase (acylating, NAD) activity"/>
    <property type="evidence" value="ECO:0007669"/>
    <property type="project" value="UniProtKB-EC"/>
</dbReference>